<sequence>MIQGKTIICFASGYEAPPTSKHHVMHLLAETNVVLWINYHGSRVPTASSSDLVYMVKKLLQVIKGLKRPRKNLYVLTPLVIPLPSSPLVRRLNRLLLITQIRLALGKVKEGPTQIWSFTPDVAYTLGHFNEEKVVYYCVDDHASFSGYNKAQVLQDEKELCHKSDLVITTAMVLQEAKKDWNPNTILVPHGVDFDHFNRAVHETFSCPKELEFIPRPRLGFFGLIRDWVDVDLLWEVAQKRADWHFVLIGDADSSVELSKYRSTPNMHFLGRKKYQDLPAFCQHFDMGLIPFKVNELTHAVNPIKLREYLAAGLPVISTPMPEVKLYDKFIQIVETQEEFEKAVEKYLLESKEDRRLSIKAMSQETWPEKIKQICSSLY</sequence>
<dbReference type="Gene3D" id="3.40.50.2000">
    <property type="entry name" value="Glycogen Phosphorylase B"/>
    <property type="match status" value="1"/>
</dbReference>
<dbReference type="Gene3D" id="3.40.50.11010">
    <property type="match status" value="1"/>
</dbReference>
<evidence type="ECO:0000313" key="2">
    <source>
        <dbReference type="Proteomes" id="UP000000442"/>
    </source>
</evidence>
<reference evidence="1 2" key="1">
    <citation type="journal article" date="2009" name="Environ. Microbiol.">
        <title>Genome sequence of Desulfobacterium autotrophicum HRM2, a marine sulfate reducer oxidizing organic carbon completely to carbon dioxide.</title>
        <authorList>
            <person name="Strittmatter A.W."/>
            <person name="Liesegang H."/>
            <person name="Rabus R."/>
            <person name="Decker I."/>
            <person name="Amann J."/>
            <person name="Andres S."/>
            <person name="Henne A."/>
            <person name="Fricke W.F."/>
            <person name="Martinez-Arias R."/>
            <person name="Bartels D."/>
            <person name="Goesmann A."/>
            <person name="Krause L."/>
            <person name="Puehler A."/>
            <person name="Klenk H.P."/>
            <person name="Richter M."/>
            <person name="Schuler M."/>
            <person name="Gloeckner F.O."/>
            <person name="Meyerdierks A."/>
            <person name="Gottschalk G."/>
            <person name="Amann R."/>
        </authorList>
    </citation>
    <scope>NUCLEOTIDE SEQUENCE [LARGE SCALE GENOMIC DNA]</scope>
    <source>
        <strain evidence="2">ATCC 43914 / DSM 3382 / HRM2</strain>
    </source>
</reference>
<dbReference type="Proteomes" id="UP000000442">
    <property type="component" value="Chromosome"/>
</dbReference>
<dbReference type="PANTHER" id="PTHR12526">
    <property type="entry name" value="GLYCOSYLTRANSFERASE"/>
    <property type="match status" value="1"/>
</dbReference>
<evidence type="ECO:0000313" key="1">
    <source>
        <dbReference type="EMBL" id="ACN15087.1"/>
    </source>
</evidence>
<dbReference type="HOGENOM" id="CLU_041132_3_1_7"/>
<dbReference type="OrthoDB" id="9816564at2"/>
<dbReference type="PANTHER" id="PTHR12526:SF630">
    <property type="entry name" value="GLYCOSYLTRANSFERASE"/>
    <property type="match status" value="1"/>
</dbReference>
<name>C0QCL0_DESAH</name>
<organism evidence="1 2">
    <name type="scientific">Desulforapulum autotrophicum (strain ATCC 43914 / DSM 3382 / VKM B-1955 / HRM2)</name>
    <name type="common">Desulfobacterium autotrophicum</name>
    <dbReference type="NCBI Taxonomy" id="177437"/>
    <lineage>
        <taxon>Bacteria</taxon>
        <taxon>Pseudomonadati</taxon>
        <taxon>Thermodesulfobacteriota</taxon>
        <taxon>Desulfobacteria</taxon>
        <taxon>Desulfobacterales</taxon>
        <taxon>Desulfobacteraceae</taxon>
        <taxon>Desulforapulum</taxon>
    </lineage>
</organism>
<keyword evidence="2" id="KW-1185">Reference proteome</keyword>
<dbReference type="STRING" id="177437.HRM2_19860"/>
<dbReference type="EMBL" id="CP001087">
    <property type="protein sequence ID" value="ACN15087.1"/>
    <property type="molecule type" value="Genomic_DNA"/>
</dbReference>
<gene>
    <name evidence="1" type="primary">tuaH</name>
    <name evidence="1" type="ordered locus">HRM2_19860</name>
</gene>
<dbReference type="eggNOG" id="COG0438">
    <property type="taxonomic scope" value="Bacteria"/>
</dbReference>
<dbReference type="SUPFAM" id="SSF53756">
    <property type="entry name" value="UDP-Glycosyltransferase/glycogen phosphorylase"/>
    <property type="match status" value="1"/>
</dbReference>
<dbReference type="CAZy" id="GT4">
    <property type="family name" value="Glycosyltransferase Family 4"/>
</dbReference>
<proteinExistence type="predicted"/>
<dbReference type="Pfam" id="PF13692">
    <property type="entry name" value="Glyco_trans_1_4"/>
    <property type="match status" value="1"/>
</dbReference>
<protein>
    <submittedName>
        <fullName evidence="1">TuaH</fullName>
    </submittedName>
</protein>
<dbReference type="AlphaFoldDB" id="C0QCL0"/>
<dbReference type="KEGG" id="dat:HRM2_19860"/>
<accession>C0QCL0</accession>